<dbReference type="EMBL" id="BMWZ01000002">
    <property type="protein sequence ID" value="GGZ74194.1"/>
    <property type="molecule type" value="Genomic_DNA"/>
</dbReference>
<dbReference type="SUPFAM" id="SSF82171">
    <property type="entry name" value="DPP6 N-terminal domain-like"/>
    <property type="match status" value="1"/>
</dbReference>
<evidence type="ECO:0000256" key="1">
    <source>
        <dbReference type="ARBA" id="ARBA00004442"/>
    </source>
</evidence>
<evidence type="ECO:0000256" key="2">
    <source>
        <dbReference type="ARBA" id="ARBA00023136"/>
    </source>
</evidence>
<evidence type="ECO:0000256" key="3">
    <source>
        <dbReference type="ARBA" id="ARBA00023237"/>
    </source>
</evidence>
<dbReference type="InterPro" id="IPR011659">
    <property type="entry name" value="WD40"/>
</dbReference>
<dbReference type="Gene3D" id="3.30.1330.60">
    <property type="entry name" value="OmpA-like domain"/>
    <property type="match status" value="1"/>
</dbReference>
<dbReference type="PROSITE" id="PS51123">
    <property type="entry name" value="OMPA_2"/>
    <property type="match status" value="1"/>
</dbReference>
<keyword evidence="8" id="KW-1185">Reference proteome</keyword>
<feature type="chain" id="PRO_5037778458" evidence="5">
    <location>
        <begin position="21"/>
        <end position="627"/>
    </location>
</feature>
<dbReference type="InterPro" id="IPR011042">
    <property type="entry name" value="6-blade_b-propeller_TolB-like"/>
</dbReference>
<name>A0A918QZ87_9FLAO</name>
<comment type="caution">
    <text evidence="7">The sequence shown here is derived from an EMBL/GenBank/DDBJ whole genome shotgun (WGS) entry which is preliminary data.</text>
</comment>
<dbReference type="GO" id="GO:0009279">
    <property type="term" value="C:cell outer membrane"/>
    <property type="evidence" value="ECO:0007669"/>
    <property type="project" value="UniProtKB-SubCell"/>
</dbReference>
<evidence type="ECO:0000256" key="4">
    <source>
        <dbReference type="PROSITE-ProRule" id="PRU00473"/>
    </source>
</evidence>
<dbReference type="SUPFAM" id="SSF103088">
    <property type="entry name" value="OmpA-like"/>
    <property type="match status" value="1"/>
</dbReference>
<dbReference type="Proteomes" id="UP000636004">
    <property type="component" value="Unassembled WGS sequence"/>
</dbReference>
<evidence type="ECO:0000256" key="5">
    <source>
        <dbReference type="SAM" id="SignalP"/>
    </source>
</evidence>
<dbReference type="InterPro" id="IPR011990">
    <property type="entry name" value="TPR-like_helical_dom_sf"/>
</dbReference>
<sequence length="627" mass="71157">MKKNRYILASLLLFGGLIFAQSNTLKRANKLFDMKAYYEAAQVYEANEHTQEVLKNLGDSYYYNSNFEKASKTYRELYLKYGDSLNKDCDFRFAQALKGVGAYEEADKYLSRHYNKTFNTSDSLASIEKSTPHNFKLKEINTQNPIGDFGMSYFNDKVVFSSSRNTDASAYVWNNLPYLDLYTASIVNDTVLKEIVPLPKSINTKMHESSAVFTKDGMTMYFNRTGKKRKKTGQDKIAQVKLYRAEFIEGDWTNIEALPFTSDLYSTVHPTLSKDEKTLYFSSDMPGSLGGFDIYKVAINDDGTFGEPENLGHLINTENREQFPFISAYDVLYFSSDGQQGYGGLDVFRSNSINGDFDTPVNLGGTINSGLDDFSFAVLEKENKGNVSSNRTGSDRIFAFERVRNDLSKYLVEGVIQDKISDELLVGAKVELFDESGESIAEMVVGDDAYYMFKIEPNKKYKFRGTKKAYIPEDIEFSTDKEGKVQQNIKLALQAYTTAEERIQENKKGVVQVKLDKIYFNFSSAKINEGAANTLNVLVDLMKKYPYMEVEVSAHTDARGRAEFNLELSKMRASSTMEYLVSQGIERSRLSSVGYGEMQPLNNCVKENMCSESEYNVNRRCEFTILN</sequence>
<dbReference type="PANTHER" id="PTHR30329">
    <property type="entry name" value="STATOR ELEMENT OF FLAGELLAR MOTOR COMPLEX"/>
    <property type="match status" value="1"/>
</dbReference>
<dbReference type="Gene3D" id="1.25.40.10">
    <property type="entry name" value="Tetratricopeptide repeat domain"/>
    <property type="match status" value="1"/>
</dbReference>
<dbReference type="Gene3D" id="2.120.10.30">
    <property type="entry name" value="TolB, C-terminal domain"/>
    <property type="match status" value="1"/>
</dbReference>
<dbReference type="InterPro" id="IPR006665">
    <property type="entry name" value="OmpA-like"/>
</dbReference>
<feature type="domain" description="OmpA-like" evidence="6">
    <location>
        <begin position="507"/>
        <end position="627"/>
    </location>
</feature>
<accession>A0A918QZ87</accession>
<comment type="subcellular location">
    <subcellularLocation>
        <location evidence="1">Cell outer membrane</location>
    </subcellularLocation>
</comment>
<dbReference type="RefSeq" id="WP_189359618.1">
    <property type="nucleotide sequence ID" value="NZ_BMWZ01000002.1"/>
</dbReference>
<dbReference type="Pfam" id="PF07676">
    <property type="entry name" value="PD40"/>
    <property type="match status" value="1"/>
</dbReference>
<protein>
    <submittedName>
        <fullName evidence="7">Cell envelope biogenesis protein OmpA</fullName>
    </submittedName>
</protein>
<keyword evidence="3" id="KW-0998">Cell outer membrane</keyword>
<dbReference type="Pfam" id="PF00691">
    <property type="entry name" value="OmpA"/>
    <property type="match status" value="1"/>
</dbReference>
<proteinExistence type="predicted"/>
<organism evidence="7 8">
    <name type="scientific">Algibacter mikhailovii</name>
    <dbReference type="NCBI Taxonomy" id="425498"/>
    <lineage>
        <taxon>Bacteria</taxon>
        <taxon>Pseudomonadati</taxon>
        <taxon>Bacteroidota</taxon>
        <taxon>Flavobacteriia</taxon>
        <taxon>Flavobacteriales</taxon>
        <taxon>Flavobacteriaceae</taxon>
        <taxon>Algibacter</taxon>
    </lineage>
</organism>
<reference evidence="7" key="2">
    <citation type="submission" date="2020-09" db="EMBL/GenBank/DDBJ databases">
        <authorList>
            <person name="Sun Q."/>
            <person name="Kim S."/>
        </authorList>
    </citation>
    <scope>NUCLEOTIDE SEQUENCE</scope>
    <source>
        <strain evidence="7">KCTC 12710</strain>
    </source>
</reference>
<dbReference type="PRINTS" id="PR01021">
    <property type="entry name" value="OMPADOMAIN"/>
</dbReference>
<gene>
    <name evidence="7" type="ORF">GCM10007028_09370</name>
</gene>
<dbReference type="InterPro" id="IPR050330">
    <property type="entry name" value="Bact_OuterMem_StrucFunc"/>
</dbReference>
<evidence type="ECO:0000313" key="8">
    <source>
        <dbReference type="Proteomes" id="UP000636004"/>
    </source>
</evidence>
<dbReference type="InterPro" id="IPR036737">
    <property type="entry name" value="OmpA-like_sf"/>
</dbReference>
<keyword evidence="2 4" id="KW-0472">Membrane</keyword>
<dbReference type="AlphaFoldDB" id="A0A918QZ87"/>
<feature type="signal peptide" evidence="5">
    <location>
        <begin position="1"/>
        <end position="20"/>
    </location>
</feature>
<dbReference type="PANTHER" id="PTHR30329:SF21">
    <property type="entry name" value="LIPOPROTEIN YIAD-RELATED"/>
    <property type="match status" value="1"/>
</dbReference>
<keyword evidence="5" id="KW-0732">Signal</keyword>
<evidence type="ECO:0000259" key="6">
    <source>
        <dbReference type="PROSITE" id="PS51123"/>
    </source>
</evidence>
<reference evidence="7" key="1">
    <citation type="journal article" date="2014" name="Int. J. Syst. Evol. Microbiol.">
        <title>Complete genome sequence of Corynebacterium casei LMG S-19264T (=DSM 44701T), isolated from a smear-ripened cheese.</title>
        <authorList>
            <consortium name="US DOE Joint Genome Institute (JGI-PGF)"/>
            <person name="Walter F."/>
            <person name="Albersmeier A."/>
            <person name="Kalinowski J."/>
            <person name="Ruckert C."/>
        </authorList>
    </citation>
    <scope>NUCLEOTIDE SEQUENCE</scope>
    <source>
        <strain evidence="7">KCTC 12710</strain>
    </source>
</reference>
<dbReference type="CDD" id="cd07185">
    <property type="entry name" value="OmpA_C-like"/>
    <property type="match status" value="1"/>
</dbReference>
<dbReference type="SUPFAM" id="SSF48452">
    <property type="entry name" value="TPR-like"/>
    <property type="match status" value="1"/>
</dbReference>
<evidence type="ECO:0000313" key="7">
    <source>
        <dbReference type="EMBL" id="GGZ74194.1"/>
    </source>
</evidence>
<dbReference type="InterPro" id="IPR006664">
    <property type="entry name" value="OMP_bac"/>
</dbReference>